<gene>
    <name evidence="5" type="ORF">E9232_000543</name>
</gene>
<dbReference type="Proteomes" id="UP001262410">
    <property type="component" value="Unassembled WGS sequence"/>
</dbReference>
<accession>A0ABU1JJ34</accession>
<evidence type="ECO:0000256" key="2">
    <source>
        <dbReference type="ARBA" id="ARBA00022989"/>
    </source>
</evidence>
<evidence type="ECO:0000256" key="4">
    <source>
        <dbReference type="SAM" id="Phobius"/>
    </source>
</evidence>
<evidence type="ECO:0000313" key="6">
    <source>
        <dbReference type="Proteomes" id="UP001262410"/>
    </source>
</evidence>
<reference evidence="5 6" key="1">
    <citation type="submission" date="2023-07" db="EMBL/GenBank/DDBJ databases">
        <title>Sorghum-associated microbial communities from plants grown in Nebraska, USA.</title>
        <authorList>
            <person name="Schachtman D."/>
        </authorList>
    </citation>
    <scope>NUCLEOTIDE SEQUENCE [LARGE SCALE GENOMIC DNA]</scope>
    <source>
        <strain evidence="5 6">584</strain>
    </source>
</reference>
<keyword evidence="6" id="KW-1185">Reference proteome</keyword>
<dbReference type="InterPro" id="IPR011701">
    <property type="entry name" value="MFS"/>
</dbReference>
<feature type="transmembrane region" description="Helical" evidence="4">
    <location>
        <begin position="265"/>
        <end position="284"/>
    </location>
</feature>
<dbReference type="InterPro" id="IPR047200">
    <property type="entry name" value="MFS_YcaD-like"/>
</dbReference>
<feature type="transmembrane region" description="Helical" evidence="4">
    <location>
        <begin position="131"/>
        <end position="152"/>
    </location>
</feature>
<dbReference type="PANTHER" id="PTHR23521:SF3">
    <property type="entry name" value="MFS TRANSPORTER"/>
    <property type="match status" value="1"/>
</dbReference>
<keyword evidence="2 4" id="KW-1133">Transmembrane helix</keyword>
<dbReference type="CDD" id="cd17477">
    <property type="entry name" value="MFS_YcaD_like"/>
    <property type="match status" value="1"/>
</dbReference>
<dbReference type="RefSeq" id="WP_309791982.1">
    <property type="nucleotide sequence ID" value="NZ_JAVDPW010000001.1"/>
</dbReference>
<feature type="transmembrane region" description="Helical" evidence="4">
    <location>
        <begin position="330"/>
        <end position="349"/>
    </location>
</feature>
<dbReference type="SUPFAM" id="SSF103473">
    <property type="entry name" value="MFS general substrate transporter"/>
    <property type="match status" value="1"/>
</dbReference>
<name>A0ABU1JJ34_9PROT</name>
<evidence type="ECO:0000256" key="1">
    <source>
        <dbReference type="ARBA" id="ARBA00022692"/>
    </source>
</evidence>
<feature type="transmembrane region" description="Helical" evidence="4">
    <location>
        <begin position="36"/>
        <end position="61"/>
    </location>
</feature>
<evidence type="ECO:0000313" key="5">
    <source>
        <dbReference type="EMBL" id="MDR6288044.1"/>
    </source>
</evidence>
<dbReference type="EMBL" id="JAVDPW010000001">
    <property type="protein sequence ID" value="MDR6288044.1"/>
    <property type="molecule type" value="Genomic_DNA"/>
</dbReference>
<organism evidence="5 6">
    <name type="scientific">Inquilinus ginsengisoli</name>
    <dbReference type="NCBI Taxonomy" id="363840"/>
    <lineage>
        <taxon>Bacteria</taxon>
        <taxon>Pseudomonadati</taxon>
        <taxon>Pseudomonadota</taxon>
        <taxon>Alphaproteobacteria</taxon>
        <taxon>Rhodospirillales</taxon>
        <taxon>Rhodospirillaceae</taxon>
        <taxon>Inquilinus</taxon>
    </lineage>
</organism>
<dbReference type="Gene3D" id="1.20.1250.20">
    <property type="entry name" value="MFS general substrate transporter like domains"/>
    <property type="match status" value="2"/>
</dbReference>
<feature type="transmembrane region" description="Helical" evidence="4">
    <location>
        <begin position="196"/>
        <end position="220"/>
    </location>
</feature>
<dbReference type="PANTHER" id="PTHR23521">
    <property type="entry name" value="TRANSPORTER MFS SUPERFAMILY"/>
    <property type="match status" value="1"/>
</dbReference>
<keyword evidence="3 4" id="KW-0472">Membrane</keyword>
<protein>
    <submittedName>
        <fullName evidence="5">MFS family permease</fullName>
    </submittedName>
</protein>
<sequence length="419" mass="42994">MSAVLSSVAALLAGVGLMLCGNGLQAVLVAVRATDAGFGTVVTGLLGSGYYAGFVLGCLLGPHLIRRAGHIRTFAAVAALAAAVALSFPQYVHPAPWIVLRGGTGFCFAIVFMVIESWLNEQATSRTRGTVLSLYTIVTLVAITVGQMLLGVETGNPMTAFTWIAVMICLAVLPIAMTRTAAPPVPQVVRLRLGRLVATSPVGAAACLVVGISNAAFWSLGPVFAQARGFDAATVALFMSVGVLGGAVGQWPLGRLSDRIDRRWTIVISGVGTAAAGIALLAVGALPAEAVLGLIFCYGAFSLPLYALALAHTFDQVQAGEFVETSSGLLLIYAIGAVAGPVPASLLMVHLGPQTLFAFVAVVTLALAAFTLYRMGRRARAPAESRPGFVPLQPATHGVVGLDPRAPEAPAVEAPTGKG</sequence>
<feature type="transmembrane region" description="Helical" evidence="4">
    <location>
        <begin position="232"/>
        <end position="253"/>
    </location>
</feature>
<keyword evidence="1 4" id="KW-0812">Transmembrane</keyword>
<dbReference type="Pfam" id="PF07690">
    <property type="entry name" value="MFS_1"/>
    <property type="match status" value="1"/>
</dbReference>
<feature type="transmembrane region" description="Helical" evidence="4">
    <location>
        <begin position="355"/>
        <end position="373"/>
    </location>
</feature>
<feature type="transmembrane region" description="Helical" evidence="4">
    <location>
        <begin position="158"/>
        <end position="176"/>
    </location>
</feature>
<comment type="caution">
    <text evidence="5">The sequence shown here is derived from an EMBL/GenBank/DDBJ whole genome shotgun (WGS) entry which is preliminary data.</text>
</comment>
<proteinExistence type="predicted"/>
<evidence type="ECO:0000256" key="3">
    <source>
        <dbReference type="ARBA" id="ARBA00023136"/>
    </source>
</evidence>
<feature type="transmembrane region" description="Helical" evidence="4">
    <location>
        <begin position="290"/>
        <end position="309"/>
    </location>
</feature>
<dbReference type="InterPro" id="IPR036259">
    <property type="entry name" value="MFS_trans_sf"/>
</dbReference>
<feature type="transmembrane region" description="Helical" evidence="4">
    <location>
        <begin position="98"/>
        <end position="119"/>
    </location>
</feature>
<feature type="transmembrane region" description="Helical" evidence="4">
    <location>
        <begin position="73"/>
        <end position="92"/>
    </location>
</feature>